<feature type="region of interest" description="Disordered" evidence="1">
    <location>
        <begin position="144"/>
        <end position="172"/>
    </location>
</feature>
<evidence type="ECO:0000256" key="1">
    <source>
        <dbReference type="SAM" id="MobiDB-lite"/>
    </source>
</evidence>
<dbReference type="AlphaFoldDB" id="A0A5J4US58"/>
<dbReference type="Proteomes" id="UP000324800">
    <property type="component" value="Unassembled WGS sequence"/>
</dbReference>
<name>A0A5J4US58_9EUKA</name>
<organism evidence="2 3">
    <name type="scientific">Streblomastix strix</name>
    <dbReference type="NCBI Taxonomy" id="222440"/>
    <lineage>
        <taxon>Eukaryota</taxon>
        <taxon>Metamonada</taxon>
        <taxon>Preaxostyla</taxon>
        <taxon>Oxymonadida</taxon>
        <taxon>Streblomastigidae</taxon>
        <taxon>Streblomastix</taxon>
    </lineage>
</organism>
<comment type="caution">
    <text evidence="2">The sequence shown here is derived from an EMBL/GenBank/DDBJ whole genome shotgun (WGS) entry which is preliminary data.</text>
</comment>
<evidence type="ECO:0000313" key="3">
    <source>
        <dbReference type="Proteomes" id="UP000324800"/>
    </source>
</evidence>
<gene>
    <name evidence="2" type="ORF">EZS28_031234</name>
</gene>
<protein>
    <submittedName>
        <fullName evidence="2">Uncharacterized protein</fullName>
    </submittedName>
</protein>
<proteinExistence type="predicted"/>
<sequence>MMTIFNNPLHKLKDAIDIKHLIPCESQLSRINRINGAADEDDAKVIKQSKQGHEPRNITSSGIPSIPPSVSWVRMRQESPLSFLPGTRTKMWEPILKLKEIPDQIQSLQNIGGKQYQQQQQIQQQNSAQNGNLNKQEQQNTSIDGNISMNATGQFGTVSSPSKQNKASNTLNARFAFESPTRIEEYRKASGIRPQPPLYSDHLDKRLGSDLEMCGGNFDEQNVDIDFDRKDSDILWNDDGFPQLNWDGRGGGGMILKTQGMLSNDESEDHYGLKNMPRPIIVQPVQLIDGLNVQVKNSVQTQNTIGHLPSNGATQFLKNLVNREAAKDELSGRGAPDLRPALQLSFPFVDYSGRQVSEWREGTDIIDYPAYIRGEVGVAMKGAAINRGDGKKGKQMMADAQRELYKEGKNVKDKVRENNKKREQEIWDRKKVEEQVVARRIPIRQIAKKDGRHEGLPLRSFPDNERTGDMMLDDVGKYYYGKNTDTTRMIEGGFYREGFRRMT</sequence>
<dbReference type="EMBL" id="SNRW01012915">
    <property type="protein sequence ID" value="KAA6373237.1"/>
    <property type="molecule type" value="Genomic_DNA"/>
</dbReference>
<accession>A0A5J4US58</accession>
<reference evidence="2 3" key="1">
    <citation type="submission" date="2019-03" db="EMBL/GenBank/DDBJ databases">
        <title>Single cell metagenomics reveals metabolic interactions within the superorganism composed of flagellate Streblomastix strix and complex community of Bacteroidetes bacteria on its surface.</title>
        <authorList>
            <person name="Treitli S.C."/>
            <person name="Kolisko M."/>
            <person name="Husnik F."/>
            <person name="Keeling P."/>
            <person name="Hampl V."/>
        </authorList>
    </citation>
    <scope>NUCLEOTIDE SEQUENCE [LARGE SCALE GENOMIC DNA]</scope>
    <source>
        <strain evidence="2">ST1C</strain>
    </source>
</reference>
<evidence type="ECO:0000313" key="2">
    <source>
        <dbReference type="EMBL" id="KAA6373237.1"/>
    </source>
</evidence>